<evidence type="ECO:0000313" key="8">
    <source>
        <dbReference type="Proteomes" id="UP000694001"/>
    </source>
</evidence>
<evidence type="ECO:0000259" key="5">
    <source>
        <dbReference type="Pfam" id="PF01979"/>
    </source>
</evidence>
<dbReference type="AlphaFoldDB" id="A0A975YL03"/>
<evidence type="ECO:0000313" key="7">
    <source>
        <dbReference type="EMBL" id="QXM26320.1"/>
    </source>
</evidence>
<feature type="domain" description="Formimidoylglutamate deiminase N-terminal" evidence="6">
    <location>
        <begin position="4"/>
        <end position="43"/>
    </location>
</feature>
<dbReference type="KEGG" id="elio:KO353_11655"/>
<dbReference type="GO" id="GO:0046872">
    <property type="term" value="F:metal ion binding"/>
    <property type="evidence" value="ECO:0007669"/>
    <property type="project" value="UniProtKB-KW"/>
</dbReference>
<dbReference type="NCBIfam" id="NF006684">
    <property type="entry name" value="PRK09229.1-5"/>
    <property type="match status" value="1"/>
</dbReference>
<reference evidence="7" key="1">
    <citation type="submission" date="2021-06" db="EMBL/GenBank/DDBJ databases">
        <title>Elioraea tepida, sp. nov., a moderately thermophilic aerobic anoxygenic phototrophic bacterium isolated from an alkaline siliceous hot spring mat community in Yellowstone National Park, WY, USA.</title>
        <authorList>
            <person name="Saini M.K."/>
            <person name="Yoshida S."/>
            <person name="Sebastian A."/>
            <person name="Hirose S."/>
            <person name="Hara E."/>
            <person name="Tamaki H."/>
            <person name="Soulier N.T."/>
            <person name="Albert I."/>
            <person name="Hanada S."/>
            <person name="Bryant D.A."/>
            <person name="Tank M."/>
        </authorList>
    </citation>
    <scope>NUCLEOTIDE SEQUENCE</scope>
    <source>
        <strain evidence="7">MS-P2</strain>
    </source>
</reference>
<feature type="domain" description="Amidohydrolase-related" evidence="5">
    <location>
        <begin position="50"/>
        <end position="434"/>
    </location>
</feature>
<keyword evidence="2" id="KW-0479">Metal-binding</keyword>
<name>A0A975YL03_9PROT</name>
<keyword evidence="8" id="KW-1185">Reference proteome</keyword>
<dbReference type="NCBIfam" id="NF006681">
    <property type="entry name" value="PRK09229.1-2"/>
    <property type="match status" value="1"/>
</dbReference>
<dbReference type="Proteomes" id="UP000694001">
    <property type="component" value="Chromosome"/>
</dbReference>
<evidence type="ECO:0000259" key="6">
    <source>
        <dbReference type="Pfam" id="PF22429"/>
    </source>
</evidence>
<evidence type="ECO:0000256" key="1">
    <source>
        <dbReference type="ARBA" id="ARBA00001947"/>
    </source>
</evidence>
<dbReference type="PANTHER" id="PTHR11271:SF48">
    <property type="entry name" value="AMIDOHYDROLASE-RELATED DOMAIN-CONTAINING PROTEIN"/>
    <property type="match status" value="1"/>
</dbReference>
<evidence type="ECO:0000256" key="2">
    <source>
        <dbReference type="ARBA" id="ARBA00022723"/>
    </source>
</evidence>
<dbReference type="InterPro" id="IPR010252">
    <property type="entry name" value="HutF"/>
</dbReference>
<proteinExistence type="predicted"/>
<organism evidence="7 8">
    <name type="scientific">Elioraea tepida</name>
    <dbReference type="NCBI Taxonomy" id="2843330"/>
    <lineage>
        <taxon>Bacteria</taxon>
        <taxon>Pseudomonadati</taxon>
        <taxon>Pseudomonadota</taxon>
        <taxon>Alphaproteobacteria</taxon>
        <taxon>Acetobacterales</taxon>
        <taxon>Elioraeaceae</taxon>
        <taxon>Elioraea</taxon>
    </lineage>
</organism>
<dbReference type="Pfam" id="PF22429">
    <property type="entry name" value="HutF_N"/>
    <property type="match status" value="1"/>
</dbReference>
<dbReference type="PANTHER" id="PTHR11271">
    <property type="entry name" value="GUANINE DEAMINASE"/>
    <property type="match status" value="1"/>
</dbReference>
<dbReference type="GO" id="GO:0050416">
    <property type="term" value="F:formimidoylglutamate deiminase activity"/>
    <property type="evidence" value="ECO:0007669"/>
    <property type="project" value="UniProtKB-EC"/>
</dbReference>
<evidence type="ECO:0000256" key="3">
    <source>
        <dbReference type="ARBA" id="ARBA00022801"/>
    </source>
</evidence>
<dbReference type="GO" id="GO:0005829">
    <property type="term" value="C:cytosol"/>
    <property type="evidence" value="ECO:0007669"/>
    <property type="project" value="TreeGrafter"/>
</dbReference>
<dbReference type="NCBIfam" id="TIGR02022">
    <property type="entry name" value="hutF"/>
    <property type="match status" value="1"/>
</dbReference>
<dbReference type="InterPro" id="IPR051607">
    <property type="entry name" value="Metallo-dep_hydrolases"/>
</dbReference>
<gene>
    <name evidence="7" type="ORF">KO353_11655</name>
</gene>
<protein>
    <submittedName>
        <fullName evidence="7">Formimidoylglutamate deiminase</fullName>
        <ecNumber evidence="7">3.5.3.13</ecNumber>
    </submittedName>
</protein>
<dbReference type="Pfam" id="PF01979">
    <property type="entry name" value="Amidohydro_1"/>
    <property type="match status" value="1"/>
</dbReference>
<dbReference type="InterPro" id="IPR055156">
    <property type="entry name" value="HutF-like_N"/>
</dbReference>
<dbReference type="InterPro" id="IPR006680">
    <property type="entry name" value="Amidohydro-rel"/>
</dbReference>
<dbReference type="EC" id="3.5.3.13" evidence="7"/>
<keyword evidence="3 7" id="KW-0378">Hydrolase</keyword>
<comment type="cofactor">
    <cofactor evidence="1">
        <name>Zn(2+)</name>
        <dbReference type="ChEBI" id="CHEBI:29105"/>
    </cofactor>
</comment>
<evidence type="ECO:0000256" key="4">
    <source>
        <dbReference type="ARBA" id="ARBA00022833"/>
    </source>
</evidence>
<dbReference type="GO" id="GO:0019239">
    <property type="term" value="F:deaminase activity"/>
    <property type="evidence" value="ECO:0007669"/>
    <property type="project" value="TreeGrafter"/>
</dbReference>
<sequence>MDVTTLHAPWALLPDGWARDVAVTIAADGTIASVETGVRPGGATPLAGPVLPGMTNLHSHAFQYAMAGLAESRSPSGEDHFWSWRETMYRFLARLTPDDVEAIAAQLYVALLKGGFTSLVEFHYLQADPAGRPYADPAEMSWRVLAAARRAGIARTLLPSLYRHGGFGRPPGEGQRRFLLPAETVLDIIAALRREARSDPLLRVGAAPHSLRAVTVEELGDFAAAVRHGDAAAPLHIHAAEQPREVEECLAATGQRPVERMLATLPLDRCWCVVHATHMDAAETAALAATGALAGLCPTTEGNLGDGIFPFLAWRAAGGAFGIGTDSHVGTDAAGELRLLEYAQRLTHLRRAVGASEAEPSTGTALWQHAAAAGAQAAAQPAGAIAPGWRADLVVLDGADPLLAGRGGGAIADTLVFGPAPRLIRDVHVGGRAVITAGRHAEEDAIAARFAATMRRLLG</sequence>
<dbReference type="EMBL" id="CP076448">
    <property type="protein sequence ID" value="QXM26320.1"/>
    <property type="molecule type" value="Genomic_DNA"/>
</dbReference>
<accession>A0A975YL03</accession>
<keyword evidence="4" id="KW-0862">Zinc</keyword>